<dbReference type="RefSeq" id="WP_341424738.1">
    <property type="nucleotide sequence ID" value="NZ_JBBUTG010000003.1"/>
</dbReference>
<evidence type="ECO:0000256" key="8">
    <source>
        <dbReference type="ARBA" id="ARBA00024477"/>
    </source>
</evidence>
<dbReference type="InterPro" id="IPR022761">
    <property type="entry name" value="Fumarate_lyase_N"/>
</dbReference>
<comment type="pathway">
    <text evidence="2 13">Purine metabolism; AMP biosynthesis via de novo pathway; AMP from IMP: step 2/2.</text>
</comment>
<protein>
    <recommendedName>
        <fullName evidence="5 12">Adenylosuccinate lyase</fullName>
        <shortName evidence="13">ASL</shortName>
        <ecNumber evidence="4 12">4.3.2.2</ecNumber>
    </recommendedName>
    <alternativeName>
        <fullName evidence="10 13">Adenylosuccinase</fullName>
    </alternativeName>
</protein>
<comment type="catalytic activity">
    <reaction evidence="11">
        <text>N(6)-(1,2-dicarboxyethyl)-AMP = fumarate + AMP</text>
        <dbReference type="Rhea" id="RHEA:16853"/>
        <dbReference type="ChEBI" id="CHEBI:29806"/>
        <dbReference type="ChEBI" id="CHEBI:57567"/>
        <dbReference type="ChEBI" id="CHEBI:456215"/>
        <dbReference type="EC" id="4.3.2.2"/>
    </reaction>
    <physiologicalReaction direction="left-to-right" evidence="11">
        <dbReference type="Rhea" id="RHEA:16854"/>
    </physiologicalReaction>
</comment>
<feature type="domain" description="Fumarate lyase N-terminal" evidence="14">
    <location>
        <begin position="24"/>
        <end position="314"/>
    </location>
</feature>
<dbReference type="Gene3D" id="1.10.275.10">
    <property type="entry name" value="Fumarase/aspartase (N-terminal domain)"/>
    <property type="match status" value="1"/>
</dbReference>
<evidence type="ECO:0000256" key="3">
    <source>
        <dbReference type="ARBA" id="ARBA00008273"/>
    </source>
</evidence>
<accession>A0ABU9BK76</accession>
<comment type="catalytic activity">
    <reaction evidence="8">
        <text>(2S)-2-[5-amino-1-(5-phospho-beta-D-ribosyl)imidazole-4-carboxamido]succinate = 5-amino-1-(5-phospho-beta-D-ribosyl)imidazole-4-carboxamide + fumarate</text>
        <dbReference type="Rhea" id="RHEA:23920"/>
        <dbReference type="ChEBI" id="CHEBI:29806"/>
        <dbReference type="ChEBI" id="CHEBI:58443"/>
        <dbReference type="ChEBI" id="CHEBI:58475"/>
        <dbReference type="EC" id="4.3.2.2"/>
    </reaction>
    <physiologicalReaction direction="left-to-right" evidence="8">
        <dbReference type="Rhea" id="RHEA:23921"/>
    </physiologicalReaction>
</comment>
<evidence type="ECO:0000256" key="12">
    <source>
        <dbReference type="NCBIfam" id="TIGR00928"/>
    </source>
</evidence>
<dbReference type="InterPro" id="IPR024083">
    <property type="entry name" value="Fumarase/histidase_N"/>
</dbReference>
<sequence>MPPPLSTLMALSPLDGRYAPKMAPLRPLLSEFGLMHRRVQVEVEWFIALSDAGLEGFAPFSEAARGLLRGLVVRFSEADAQAIKDIEKTTNHDVKAVEYWLKSRLENQPELKAASEFVHFACTSEDINNTSHALMLKAARTEVVLPSIDKIIAKLTEMAKAFASVPMLSRTHGQTASPTTVGKEIANVVARLRTARLRIADVKLLAKMNGAVGNYNAHLVAYPNKDWEAFSRQVVEQRLGLTFNPYTIQIEPHDYMAELFDAVTRTNTILIDWSRDVWGYISLGFFKQKLKDGEVGSSAMPHKVNPIDFENAEGNFGLANALLAHLSQKLPISRWQRDLTDSTVLRNMGVALGYAVLGYDSLSRGLDKLELNRDALAGDLDHAWEVLAEAIQTVMRRHGLPQPYEQLKAFTRGKPMTRELMQGFINDPGLALPAEEKARLLAMTPADYTGLAASLAQRIGS</sequence>
<gene>
    <name evidence="16" type="primary">purB</name>
    <name evidence="16" type="ORF">AACH06_05985</name>
</gene>
<dbReference type="PANTHER" id="PTHR43411:SF1">
    <property type="entry name" value="ADENYLOSUCCINATE LYASE"/>
    <property type="match status" value="1"/>
</dbReference>
<keyword evidence="7 13" id="KW-0456">Lyase</keyword>
<evidence type="ECO:0000256" key="5">
    <source>
        <dbReference type="ARBA" id="ARBA00017058"/>
    </source>
</evidence>
<dbReference type="NCBIfam" id="TIGR00928">
    <property type="entry name" value="purB"/>
    <property type="match status" value="1"/>
</dbReference>
<dbReference type="Gene3D" id="1.20.200.10">
    <property type="entry name" value="Fumarase/aspartase (Central domain)"/>
    <property type="match status" value="1"/>
</dbReference>
<evidence type="ECO:0000256" key="1">
    <source>
        <dbReference type="ARBA" id="ARBA00004706"/>
    </source>
</evidence>
<evidence type="ECO:0000256" key="7">
    <source>
        <dbReference type="ARBA" id="ARBA00023239"/>
    </source>
</evidence>
<dbReference type="GO" id="GO:0016829">
    <property type="term" value="F:lyase activity"/>
    <property type="evidence" value="ECO:0007669"/>
    <property type="project" value="UniProtKB-KW"/>
</dbReference>
<evidence type="ECO:0000313" key="17">
    <source>
        <dbReference type="Proteomes" id="UP001371218"/>
    </source>
</evidence>
<dbReference type="Pfam" id="PF00206">
    <property type="entry name" value="Lyase_1"/>
    <property type="match status" value="1"/>
</dbReference>
<reference evidence="16 17" key="1">
    <citation type="submission" date="2024-04" db="EMBL/GenBank/DDBJ databases">
        <title>Novel species of the genus Ideonella isolated from streams.</title>
        <authorList>
            <person name="Lu H."/>
        </authorList>
    </citation>
    <scope>NUCLEOTIDE SEQUENCE [LARGE SCALE GENOMIC DNA]</scope>
    <source>
        <strain evidence="16 17">DXS29W</strain>
    </source>
</reference>
<comment type="pathway">
    <text evidence="1 13">Purine metabolism; IMP biosynthesis via de novo pathway; 5-amino-1-(5-phospho-D-ribosyl)imidazole-4-carboxamide from 5-amino-1-(5-phospho-D-ribosyl)imidazole-4-carboxylate: step 2/2.</text>
</comment>
<dbReference type="PANTHER" id="PTHR43411">
    <property type="entry name" value="ADENYLOSUCCINATE LYASE"/>
    <property type="match status" value="1"/>
</dbReference>
<dbReference type="Pfam" id="PF08328">
    <property type="entry name" value="ASL_C"/>
    <property type="match status" value="1"/>
</dbReference>
<evidence type="ECO:0000256" key="9">
    <source>
        <dbReference type="ARBA" id="ARBA00025012"/>
    </source>
</evidence>
<comment type="function">
    <text evidence="9">Catalyzes two reactions in de novo purine nucleotide biosynthesis. Catalyzes the breakdown of 5-aminoimidazole- (N-succinylocarboxamide) ribotide (SAICAR or 2-[5-amino-1-(5-phospho-beta-D-ribosyl)imidazole-4-carboxamido]succinate) to 5-aminoimidazole-4-carboxamide ribotide (AICAR or 5-amino-1-(5-phospho-beta-D-ribosyl)imidazole-4-carboxamide) and fumarate, and of adenylosuccinate (ADS or N(6)-(1,2-dicarboxyethyl)-AMP) to adenosine monophosphate (AMP) and fumarate.</text>
</comment>
<evidence type="ECO:0000256" key="13">
    <source>
        <dbReference type="RuleBase" id="RU361172"/>
    </source>
</evidence>
<dbReference type="PRINTS" id="PR00149">
    <property type="entry name" value="FUMRATELYASE"/>
</dbReference>
<comment type="caution">
    <text evidence="16">The sequence shown here is derived from an EMBL/GenBank/DDBJ whole genome shotgun (WGS) entry which is preliminary data.</text>
</comment>
<evidence type="ECO:0000256" key="6">
    <source>
        <dbReference type="ARBA" id="ARBA00022755"/>
    </source>
</evidence>
<evidence type="ECO:0000256" key="10">
    <source>
        <dbReference type="ARBA" id="ARBA00030717"/>
    </source>
</evidence>
<comment type="similarity">
    <text evidence="3 13">Belongs to the lyase 1 family. Adenylosuccinate lyase subfamily.</text>
</comment>
<feature type="domain" description="Adenylosuccinate lyase PurB C-terminal" evidence="15">
    <location>
        <begin position="333"/>
        <end position="449"/>
    </location>
</feature>
<dbReference type="Proteomes" id="UP001371218">
    <property type="component" value="Unassembled WGS sequence"/>
</dbReference>
<dbReference type="InterPro" id="IPR013539">
    <property type="entry name" value="PurB_C"/>
</dbReference>
<evidence type="ECO:0000259" key="15">
    <source>
        <dbReference type="Pfam" id="PF08328"/>
    </source>
</evidence>
<dbReference type="EC" id="4.3.2.2" evidence="4 12"/>
<dbReference type="SUPFAM" id="SSF48557">
    <property type="entry name" value="L-aspartase-like"/>
    <property type="match status" value="1"/>
</dbReference>
<dbReference type="EMBL" id="JBBUTG010000003">
    <property type="protein sequence ID" value="MEK8030369.1"/>
    <property type="molecule type" value="Genomic_DNA"/>
</dbReference>
<evidence type="ECO:0000256" key="2">
    <source>
        <dbReference type="ARBA" id="ARBA00004734"/>
    </source>
</evidence>
<dbReference type="PROSITE" id="PS00163">
    <property type="entry name" value="FUMARATE_LYASES"/>
    <property type="match status" value="1"/>
</dbReference>
<dbReference type="NCBIfam" id="NF006764">
    <property type="entry name" value="PRK09285.1"/>
    <property type="match status" value="1"/>
</dbReference>
<evidence type="ECO:0000259" key="14">
    <source>
        <dbReference type="Pfam" id="PF00206"/>
    </source>
</evidence>
<dbReference type="InterPro" id="IPR047136">
    <property type="entry name" value="PurB_bact"/>
</dbReference>
<name>A0ABU9BK76_9BURK</name>
<proteinExistence type="inferred from homology"/>
<evidence type="ECO:0000256" key="11">
    <source>
        <dbReference type="ARBA" id="ARBA00049115"/>
    </source>
</evidence>
<evidence type="ECO:0000256" key="4">
    <source>
        <dbReference type="ARBA" id="ARBA00012339"/>
    </source>
</evidence>
<organism evidence="16 17">
    <name type="scientific">Ideonella lacteola</name>
    <dbReference type="NCBI Taxonomy" id="2984193"/>
    <lineage>
        <taxon>Bacteria</taxon>
        <taxon>Pseudomonadati</taxon>
        <taxon>Pseudomonadota</taxon>
        <taxon>Betaproteobacteria</taxon>
        <taxon>Burkholderiales</taxon>
        <taxon>Sphaerotilaceae</taxon>
        <taxon>Ideonella</taxon>
    </lineage>
</organism>
<dbReference type="InterPro" id="IPR004769">
    <property type="entry name" value="Pur_lyase"/>
</dbReference>
<dbReference type="InterPro" id="IPR008948">
    <property type="entry name" value="L-Aspartase-like"/>
</dbReference>
<dbReference type="InterPro" id="IPR000362">
    <property type="entry name" value="Fumarate_lyase_fam"/>
</dbReference>
<dbReference type="Gene3D" id="1.10.40.30">
    <property type="entry name" value="Fumarase/aspartase (C-terminal domain)"/>
    <property type="match status" value="1"/>
</dbReference>
<keyword evidence="6 13" id="KW-0658">Purine biosynthesis</keyword>
<dbReference type="CDD" id="cd01598">
    <property type="entry name" value="PurB"/>
    <property type="match status" value="1"/>
</dbReference>
<evidence type="ECO:0000313" key="16">
    <source>
        <dbReference type="EMBL" id="MEK8030369.1"/>
    </source>
</evidence>
<keyword evidence="17" id="KW-1185">Reference proteome</keyword>
<dbReference type="InterPro" id="IPR020557">
    <property type="entry name" value="Fumarate_lyase_CS"/>
</dbReference>